<evidence type="ECO:0000313" key="10">
    <source>
        <dbReference type="Proteomes" id="UP000284657"/>
    </source>
</evidence>
<evidence type="ECO:0000259" key="6">
    <source>
        <dbReference type="PROSITE" id="PS51387"/>
    </source>
</evidence>
<dbReference type="Pfam" id="PF01565">
    <property type="entry name" value="FAD_binding_4"/>
    <property type="match status" value="1"/>
</dbReference>
<dbReference type="GO" id="GO:0071949">
    <property type="term" value="F:FAD binding"/>
    <property type="evidence" value="ECO:0007669"/>
    <property type="project" value="InterPro"/>
</dbReference>
<dbReference type="AlphaFoldDB" id="A0A3F2RLG2"/>
<dbReference type="GO" id="GO:0016491">
    <property type="term" value="F:oxidoreductase activity"/>
    <property type="evidence" value="ECO:0007669"/>
    <property type="project" value="UniProtKB-KW"/>
</dbReference>
<reference evidence="9 10" key="1">
    <citation type="submission" date="2018-07" db="EMBL/GenBank/DDBJ databases">
        <title>Genome sequencing of oomycete isolates from Chile give support for New Zealand origin for Phytophthora kernoviae and make available the first Nothophytophthora sp. genome.</title>
        <authorList>
            <person name="Studholme D.J."/>
            <person name="Sanfuentes E."/>
            <person name="Panda P."/>
            <person name="Hill R."/>
            <person name="Sambles C."/>
            <person name="Grant M."/>
            <person name="Williams N.M."/>
            <person name="Mcdougal R.L."/>
        </authorList>
    </citation>
    <scope>NUCLEOTIDE SEQUENCE [LARGE SCALE GENOMIC DNA]</scope>
    <source>
        <strain evidence="7">Chile6</strain>
        <strain evidence="8">Chile7</strain>
    </source>
</reference>
<dbReference type="InterPro" id="IPR016166">
    <property type="entry name" value="FAD-bd_PCMH"/>
</dbReference>
<evidence type="ECO:0000313" key="7">
    <source>
        <dbReference type="EMBL" id="RLN59810.1"/>
    </source>
</evidence>
<dbReference type="SUPFAM" id="SSF56176">
    <property type="entry name" value="FAD-binding/transporter-associated domain-like"/>
    <property type="match status" value="1"/>
</dbReference>
<dbReference type="InterPro" id="IPR006094">
    <property type="entry name" value="Oxid_FAD_bind_N"/>
</dbReference>
<dbReference type="EMBL" id="MBDO02000210">
    <property type="protein sequence ID" value="RLN59810.1"/>
    <property type="molecule type" value="Genomic_DNA"/>
</dbReference>
<comment type="cofactor">
    <cofactor evidence="1">
        <name>FAD</name>
        <dbReference type="ChEBI" id="CHEBI:57692"/>
    </cofactor>
</comment>
<sequence length="567" mass="61291">MKLSQINATNNRTFPSCRGLYGCLTLMATKRSFLNLSGAGQVSTSLSIKMVFLSRVVTLLAAVAATNALAQTTQSQTDTTSLLKAFENCMDGSAGNTTSGGNGTVTVDSNFFVEKSPLYEDYATGPKARIARKPAGVYFATCEEDVIRAVKCAVDSGLAPVPRSGGHSYEVLSSMDGSLVIDIADMVDVNLVSEDNVEGSAIATVQGGARLAWIYTELDRLGGYNFNAGTCPSVGIGGHISGGGYGMVARHYGLAADQTTEMRVVLYNGTVVTASPTENTDLYWAQRGGGAGSFGIVTLFTIKVYTMPVVSVFKLGFNASVRAQVLRTWMDYFPTADSKVTTQLVVDKSEARLTGQYLGSKDELDNLLIASGLLSIGSIKTDERRDNCSQLAAKAYVWMGTCDDLSSLNVSHHLTTKDKDYSKIKGGYSNSVMDDAGVQLTLDWADRLPNTTWAYIQFEAYGGVFSTQKNDMTPWAHRDAVWSVQIGVGAKKDEPETSSSYEWIRGIASALESYFDGGNYQNYCDLDLGEDYGKRYWGAANFVRLREIKAQYDPLNIFHSAQSIPLP</sequence>
<dbReference type="PANTHER" id="PTHR42973:SF39">
    <property type="entry name" value="FAD-BINDING PCMH-TYPE DOMAIN-CONTAINING PROTEIN"/>
    <property type="match status" value="1"/>
</dbReference>
<dbReference type="InterPro" id="IPR050416">
    <property type="entry name" value="FAD-linked_Oxidoreductase"/>
</dbReference>
<dbReference type="InterPro" id="IPR012951">
    <property type="entry name" value="BBE"/>
</dbReference>
<feature type="domain" description="FAD-binding PCMH-type" evidence="6">
    <location>
        <begin position="130"/>
        <end position="307"/>
    </location>
</feature>
<dbReference type="InterPro" id="IPR016169">
    <property type="entry name" value="FAD-bd_PCMH_sub2"/>
</dbReference>
<dbReference type="Pfam" id="PF08031">
    <property type="entry name" value="BBE"/>
    <property type="match status" value="1"/>
</dbReference>
<protein>
    <recommendedName>
        <fullName evidence="6">FAD-binding PCMH-type domain-containing protein</fullName>
    </recommendedName>
</protein>
<dbReference type="Gene3D" id="3.40.462.20">
    <property type="match status" value="1"/>
</dbReference>
<dbReference type="Gene3D" id="3.30.43.10">
    <property type="entry name" value="Uridine Diphospho-n-acetylenolpyruvylglucosamine Reductase, domain 2"/>
    <property type="match status" value="1"/>
</dbReference>
<dbReference type="Proteomes" id="UP000277300">
    <property type="component" value="Unassembled WGS sequence"/>
</dbReference>
<proteinExistence type="inferred from homology"/>
<evidence type="ECO:0000256" key="5">
    <source>
        <dbReference type="ARBA" id="ARBA00023002"/>
    </source>
</evidence>
<keyword evidence="3" id="KW-0285">Flavoprotein</keyword>
<keyword evidence="4" id="KW-0274">FAD</keyword>
<dbReference type="Gene3D" id="3.30.465.10">
    <property type="match status" value="1"/>
</dbReference>
<dbReference type="InterPro" id="IPR016167">
    <property type="entry name" value="FAD-bd_PCMH_sub1"/>
</dbReference>
<dbReference type="PROSITE" id="PS51387">
    <property type="entry name" value="FAD_PCMH"/>
    <property type="match status" value="1"/>
</dbReference>
<name>A0A3F2RLG2_9STRA</name>
<dbReference type="Proteomes" id="UP000284657">
    <property type="component" value="Unassembled WGS sequence"/>
</dbReference>
<gene>
    <name evidence="8" type="ORF">BBJ29_006334</name>
    <name evidence="7" type="ORF">BBP00_00006297</name>
</gene>
<evidence type="ECO:0000256" key="2">
    <source>
        <dbReference type="ARBA" id="ARBA00005466"/>
    </source>
</evidence>
<dbReference type="OrthoDB" id="415825at2759"/>
<comment type="similarity">
    <text evidence="2">Belongs to the oxygen-dependent FAD-linked oxidoreductase family.</text>
</comment>
<evidence type="ECO:0000256" key="1">
    <source>
        <dbReference type="ARBA" id="ARBA00001974"/>
    </source>
</evidence>
<evidence type="ECO:0000256" key="4">
    <source>
        <dbReference type="ARBA" id="ARBA00022827"/>
    </source>
</evidence>
<evidence type="ECO:0000313" key="9">
    <source>
        <dbReference type="Proteomes" id="UP000277300"/>
    </source>
</evidence>
<organism evidence="7 9">
    <name type="scientific">Phytophthora kernoviae</name>
    <dbReference type="NCBI Taxonomy" id="325452"/>
    <lineage>
        <taxon>Eukaryota</taxon>
        <taxon>Sar</taxon>
        <taxon>Stramenopiles</taxon>
        <taxon>Oomycota</taxon>
        <taxon>Peronosporomycetes</taxon>
        <taxon>Peronosporales</taxon>
        <taxon>Peronosporaceae</taxon>
        <taxon>Phytophthora</taxon>
    </lineage>
</organism>
<accession>A0A3F2RLG2</accession>
<dbReference type="PANTHER" id="PTHR42973">
    <property type="entry name" value="BINDING OXIDOREDUCTASE, PUTATIVE (AFU_ORTHOLOGUE AFUA_1G17690)-RELATED"/>
    <property type="match status" value="1"/>
</dbReference>
<dbReference type="InterPro" id="IPR036318">
    <property type="entry name" value="FAD-bd_PCMH-like_sf"/>
</dbReference>
<keyword evidence="5" id="KW-0560">Oxidoreductase</keyword>
<comment type="caution">
    <text evidence="7">The sequence shown here is derived from an EMBL/GenBank/DDBJ whole genome shotgun (WGS) entry which is preliminary data.</text>
</comment>
<dbReference type="EMBL" id="MBAD02000140">
    <property type="protein sequence ID" value="RLN71120.1"/>
    <property type="molecule type" value="Genomic_DNA"/>
</dbReference>
<evidence type="ECO:0000256" key="3">
    <source>
        <dbReference type="ARBA" id="ARBA00022630"/>
    </source>
</evidence>
<evidence type="ECO:0000313" key="8">
    <source>
        <dbReference type="EMBL" id="RLN71120.1"/>
    </source>
</evidence>